<dbReference type="PANTHER" id="PTHR39420">
    <property type="match status" value="1"/>
</dbReference>
<dbReference type="InterPro" id="IPR018766">
    <property type="entry name" value="Zinicin_2"/>
</dbReference>
<accession>A0A7Y9GNT5</accession>
<dbReference type="SUPFAM" id="SSF55486">
    <property type="entry name" value="Metalloproteases ('zincins'), catalytic domain"/>
    <property type="match status" value="1"/>
</dbReference>
<feature type="compositionally biased region" description="Basic and acidic residues" evidence="1">
    <location>
        <begin position="465"/>
        <end position="474"/>
    </location>
</feature>
<dbReference type="AlphaFoldDB" id="A0A7Y9GNT5"/>
<feature type="compositionally biased region" description="Basic and acidic residues" evidence="1">
    <location>
        <begin position="439"/>
        <end position="453"/>
    </location>
</feature>
<dbReference type="Pfam" id="PF10103">
    <property type="entry name" value="Zincin_2"/>
    <property type="match status" value="1"/>
</dbReference>
<protein>
    <submittedName>
        <fullName evidence="2">Putative hydrolase</fullName>
    </submittedName>
</protein>
<keyword evidence="3" id="KW-1185">Reference proteome</keyword>
<dbReference type="Proteomes" id="UP000576969">
    <property type="component" value="Unassembled WGS sequence"/>
</dbReference>
<feature type="compositionally biased region" description="Acidic residues" evidence="1">
    <location>
        <begin position="454"/>
        <end position="464"/>
    </location>
</feature>
<organism evidence="2 3">
    <name type="scientific">Microbacterium immunditiarum</name>
    <dbReference type="NCBI Taxonomy" id="337480"/>
    <lineage>
        <taxon>Bacteria</taxon>
        <taxon>Bacillati</taxon>
        <taxon>Actinomycetota</taxon>
        <taxon>Actinomycetes</taxon>
        <taxon>Micrococcales</taxon>
        <taxon>Microbacteriaceae</taxon>
        <taxon>Microbacterium</taxon>
    </lineage>
</organism>
<name>A0A7Y9GNT5_9MICO</name>
<sequence>MADDERSPEDEFREMIRQLFGGAGEIDPEQLSRLSGLEIDPAMMQAVMRQLQDAFSGDGSISWDLTRRQALHIANQDGLAITQGQRADLDQAFALADLWLSEATTISELAKAPQPITRGGWVEATLPVWQELAEPVATSIADALTAALSDQAPEDMQGLVQGAGRIMRTVGGSLFATQLGHVVGSLSKEVVAGGDVGIPLMPDGEAVILPQNFADLGRDLEIPDDQLALYLAARELAHARLFRHARWLRLHVISQVTEYARGIHVDTSALEELASRFDPSEPEELRNAIESGALLPTRSETQVEALRRLENLLATIEGWVDVVTAAATSRLPSAPRIAEAVRRRRAVGGPAEQALGSLVGLELRPRRMREAAAMWQAVTDAVGVAARDSLWDYPDLMPTADDIDDPAALIARLEARARGEEPAPDAFDDALAQLLEAESGSRTDEASGEKGEAPDEDEGDGPAEEDPHPGGRPI</sequence>
<evidence type="ECO:0000256" key="1">
    <source>
        <dbReference type="SAM" id="MobiDB-lite"/>
    </source>
</evidence>
<keyword evidence="2" id="KW-0378">Hydrolase</keyword>
<comment type="caution">
    <text evidence="2">The sequence shown here is derived from an EMBL/GenBank/DDBJ whole genome shotgun (WGS) entry which is preliminary data.</text>
</comment>
<dbReference type="RefSeq" id="WP_179489571.1">
    <property type="nucleotide sequence ID" value="NZ_JACCBV010000001.1"/>
</dbReference>
<dbReference type="EMBL" id="JACCBV010000001">
    <property type="protein sequence ID" value="NYE19933.1"/>
    <property type="molecule type" value="Genomic_DNA"/>
</dbReference>
<dbReference type="GO" id="GO:0016787">
    <property type="term" value="F:hydrolase activity"/>
    <property type="evidence" value="ECO:0007669"/>
    <property type="project" value="UniProtKB-KW"/>
</dbReference>
<dbReference type="NCBIfam" id="TIGR03624">
    <property type="entry name" value="putative hydrolase"/>
    <property type="match status" value="1"/>
</dbReference>
<dbReference type="Gene3D" id="1.20.150.30">
    <property type="entry name" value="Zincin-like metallopeptidase, N-terminal domain"/>
    <property type="match status" value="1"/>
</dbReference>
<evidence type="ECO:0000313" key="2">
    <source>
        <dbReference type="EMBL" id="NYE19933.1"/>
    </source>
</evidence>
<evidence type="ECO:0000313" key="3">
    <source>
        <dbReference type="Proteomes" id="UP000576969"/>
    </source>
</evidence>
<reference evidence="2 3" key="1">
    <citation type="submission" date="2020-07" db="EMBL/GenBank/DDBJ databases">
        <title>Sequencing the genomes of 1000 actinobacteria strains.</title>
        <authorList>
            <person name="Klenk H.-P."/>
        </authorList>
    </citation>
    <scope>NUCLEOTIDE SEQUENCE [LARGE SCALE GENOMIC DNA]</scope>
    <source>
        <strain evidence="2 3">DSM 24662</strain>
    </source>
</reference>
<proteinExistence type="predicted"/>
<feature type="region of interest" description="Disordered" evidence="1">
    <location>
        <begin position="419"/>
        <end position="474"/>
    </location>
</feature>
<gene>
    <name evidence="2" type="ORF">BJ991_001961</name>
</gene>
<dbReference type="InterPro" id="IPR042271">
    <property type="entry name" value="Zinicin_2_N"/>
</dbReference>
<dbReference type="PANTHER" id="PTHR39420:SF2">
    <property type="entry name" value="HYDROLASE"/>
    <property type="match status" value="1"/>
</dbReference>